<dbReference type="GO" id="GO:0003700">
    <property type="term" value="F:DNA-binding transcription factor activity"/>
    <property type="evidence" value="ECO:0007669"/>
    <property type="project" value="TreeGrafter"/>
</dbReference>
<dbReference type="AlphaFoldDB" id="A0A3A1WP64"/>
<organism evidence="5 6">
    <name type="scientific">Aureimonas flava</name>
    <dbReference type="NCBI Taxonomy" id="2320271"/>
    <lineage>
        <taxon>Bacteria</taxon>
        <taxon>Pseudomonadati</taxon>
        <taxon>Pseudomonadota</taxon>
        <taxon>Alphaproteobacteria</taxon>
        <taxon>Hyphomicrobiales</taxon>
        <taxon>Aurantimonadaceae</taxon>
        <taxon>Aureimonas</taxon>
    </lineage>
</organism>
<protein>
    <submittedName>
        <fullName evidence="5">LacI family transcriptional regulator</fullName>
    </submittedName>
</protein>
<keyword evidence="2" id="KW-0238">DNA-binding</keyword>
<keyword evidence="1" id="KW-0805">Transcription regulation</keyword>
<dbReference type="PROSITE" id="PS50932">
    <property type="entry name" value="HTH_LACI_2"/>
    <property type="match status" value="1"/>
</dbReference>
<dbReference type="RefSeq" id="WP_119541555.1">
    <property type="nucleotide sequence ID" value="NZ_QYRN01000013.1"/>
</dbReference>
<dbReference type="SUPFAM" id="SSF47413">
    <property type="entry name" value="lambda repressor-like DNA-binding domains"/>
    <property type="match status" value="1"/>
</dbReference>
<evidence type="ECO:0000259" key="4">
    <source>
        <dbReference type="PROSITE" id="PS50932"/>
    </source>
</evidence>
<dbReference type="GO" id="GO:0000976">
    <property type="term" value="F:transcription cis-regulatory region binding"/>
    <property type="evidence" value="ECO:0007669"/>
    <property type="project" value="TreeGrafter"/>
</dbReference>
<evidence type="ECO:0000313" key="6">
    <source>
        <dbReference type="Proteomes" id="UP000265750"/>
    </source>
</evidence>
<dbReference type="Proteomes" id="UP000265750">
    <property type="component" value="Unassembled WGS sequence"/>
</dbReference>
<sequence length="337" mass="35780">MEEFSLFVGLSRPTVSKFFNDPSSLKETTRRRIEAALATSGFNRNLLAANLGRGRSSIVGVIVPDPADPFYAALTRRVRGIALEAGFEAFVLSSDGDPAKEVQAVRTLSSMNVAGAVVAPLGRARDGSSDALERLETDIPLVYVDSAPTHPAAFVGTDNRRSFDRIVGYLCASGAPPAFLGMPAVNANAADRARAYDAAMAGRHLPPRHLALPEDGDWDFERFGHEAMRMAIEAGEAEGRTILCANDRLAFGALAAAWQAGLRVGRGAGCDLRIAGHDDHPLSRYTCPPLTTVAQDFDEIGRRAVGILLRRMSEGAPVDPAGDVALLGAEVVERGSA</sequence>
<dbReference type="SUPFAM" id="SSF53822">
    <property type="entry name" value="Periplasmic binding protein-like I"/>
    <property type="match status" value="1"/>
</dbReference>
<evidence type="ECO:0000256" key="3">
    <source>
        <dbReference type="ARBA" id="ARBA00023163"/>
    </source>
</evidence>
<dbReference type="Gene3D" id="1.10.260.40">
    <property type="entry name" value="lambda repressor-like DNA-binding domains"/>
    <property type="match status" value="1"/>
</dbReference>
<dbReference type="Gene3D" id="3.40.50.2300">
    <property type="match status" value="2"/>
</dbReference>
<dbReference type="InterPro" id="IPR028082">
    <property type="entry name" value="Peripla_BP_I"/>
</dbReference>
<dbReference type="CDD" id="cd01392">
    <property type="entry name" value="HTH_LacI"/>
    <property type="match status" value="1"/>
</dbReference>
<evidence type="ECO:0000256" key="1">
    <source>
        <dbReference type="ARBA" id="ARBA00023015"/>
    </source>
</evidence>
<dbReference type="OrthoDB" id="9805705at2"/>
<dbReference type="CDD" id="cd06267">
    <property type="entry name" value="PBP1_LacI_sugar_binding-like"/>
    <property type="match status" value="1"/>
</dbReference>
<dbReference type="EMBL" id="QYRN01000013">
    <property type="protein sequence ID" value="RIX97778.1"/>
    <property type="molecule type" value="Genomic_DNA"/>
</dbReference>
<name>A0A3A1WP64_9HYPH</name>
<comment type="caution">
    <text evidence="5">The sequence shown here is derived from an EMBL/GenBank/DDBJ whole genome shotgun (WGS) entry which is preliminary data.</text>
</comment>
<reference evidence="6" key="1">
    <citation type="submission" date="2018-09" db="EMBL/GenBank/DDBJ databases">
        <authorList>
            <person name="Tuo L."/>
        </authorList>
    </citation>
    <scope>NUCLEOTIDE SEQUENCE [LARGE SCALE GENOMIC DNA]</scope>
    <source>
        <strain evidence="6">M2BS4Y-1</strain>
    </source>
</reference>
<accession>A0A3A1WP64</accession>
<dbReference type="SMART" id="SM00354">
    <property type="entry name" value="HTH_LACI"/>
    <property type="match status" value="1"/>
</dbReference>
<feature type="domain" description="HTH lacI-type" evidence="4">
    <location>
        <begin position="1"/>
        <end position="53"/>
    </location>
</feature>
<keyword evidence="3" id="KW-0804">Transcription</keyword>
<dbReference type="InterPro" id="IPR046335">
    <property type="entry name" value="LacI/GalR-like_sensor"/>
</dbReference>
<gene>
    <name evidence="5" type="ORF">D3218_18405</name>
</gene>
<dbReference type="InterPro" id="IPR010982">
    <property type="entry name" value="Lambda_DNA-bd_dom_sf"/>
</dbReference>
<keyword evidence="6" id="KW-1185">Reference proteome</keyword>
<dbReference type="Pfam" id="PF13377">
    <property type="entry name" value="Peripla_BP_3"/>
    <property type="match status" value="1"/>
</dbReference>
<evidence type="ECO:0000313" key="5">
    <source>
        <dbReference type="EMBL" id="RIX97778.1"/>
    </source>
</evidence>
<proteinExistence type="predicted"/>
<dbReference type="PANTHER" id="PTHR30146:SF138">
    <property type="entry name" value="TRANSCRIPTIONAL REGULATORY PROTEIN"/>
    <property type="match status" value="1"/>
</dbReference>
<dbReference type="InterPro" id="IPR000843">
    <property type="entry name" value="HTH_LacI"/>
</dbReference>
<evidence type="ECO:0000256" key="2">
    <source>
        <dbReference type="ARBA" id="ARBA00023125"/>
    </source>
</evidence>
<dbReference type="PANTHER" id="PTHR30146">
    <property type="entry name" value="LACI-RELATED TRANSCRIPTIONAL REPRESSOR"/>
    <property type="match status" value="1"/>
</dbReference>